<dbReference type="AlphaFoldDB" id="A0A6B0XZD2"/>
<feature type="non-terminal residue" evidence="1">
    <location>
        <position position="1"/>
    </location>
</feature>
<comment type="caution">
    <text evidence="1">The sequence shown here is derived from an EMBL/GenBank/DDBJ whole genome shotgun (WGS) entry which is preliminary data.</text>
</comment>
<dbReference type="Pfam" id="PF07044">
    <property type="entry name" value="DUF1329"/>
    <property type="match status" value="1"/>
</dbReference>
<dbReference type="Gene3D" id="2.50.20.10">
    <property type="entry name" value="Lipoprotein localisation LolA/LolB/LppX"/>
    <property type="match status" value="1"/>
</dbReference>
<dbReference type="InterPro" id="IPR010752">
    <property type="entry name" value="DUF1329"/>
</dbReference>
<proteinExistence type="predicted"/>
<evidence type="ECO:0000313" key="1">
    <source>
        <dbReference type="EMBL" id="MXY33888.1"/>
    </source>
</evidence>
<gene>
    <name evidence="1" type="ORF">F4Y60_07320</name>
</gene>
<dbReference type="CDD" id="cd16329">
    <property type="entry name" value="LolA_like"/>
    <property type="match status" value="1"/>
</dbReference>
<dbReference type="EMBL" id="VXRY01000293">
    <property type="protein sequence ID" value="MXY33888.1"/>
    <property type="molecule type" value="Genomic_DNA"/>
</dbReference>
<organism evidence="1">
    <name type="scientific">Boseongicola sp. SB0664_bin_43</name>
    <dbReference type="NCBI Taxonomy" id="2604844"/>
    <lineage>
        <taxon>Bacteria</taxon>
        <taxon>Pseudomonadati</taxon>
        <taxon>Pseudomonadota</taxon>
        <taxon>Alphaproteobacteria</taxon>
        <taxon>Rhodobacterales</taxon>
        <taxon>Paracoccaceae</taxon>
        <taxon>Boseongicola</taxon>
    </lineage>
</organism>
<name>A0A6B0XZD2_9RHOB</name>
<sequence>RAWTYNPGQRRVRRAPNVAYDNPGTTTDGLRTADQFDMFNGAVDRYNWRLVGKRELYVPYNSYRLHSDDLSFSDILTPRHVNPDHLRYELHRVWVVEATLASGARHIYKRRTFYIDEDSWQILVADIYDTRDRLWRVSEGHVINYYENPLIWPTLELHYDLQARRYLALGLDNEFPMCTMDARIRSRDFTVSALRREGRR</sequence>
<protein>
    <submittedName>
        <fullName evidence="1">DUF1329 domain-containing protein</fullName>
    </submittedName>
</protein>
<accession>A0A6B0XZD2</accession>
<reference evidence="1" key="1">
    <citation type="submission" date="2019-09" db="EMBL/GenBank/DDBJ databases">
        <title>Characterisation of the sponge microbiome using genome-centric metagenomics.</title>
        <authorList>
            <person name="Engelberts J.P."/>
            <person name="Robbins S.J."/>
            <person name="De Goeij J.M."/>
            <person name="Aranda M."/>
            <person name="Bell S.C."/>
            <person name="Webster N.S."/>
        </authorList>
    </citation>
    <scope>NUCLEOTIDE SEQUENCE</scope>
    <source>
        <strain evidence="1">SB0664_bin_43</strain>
    </source>
</reference>